<feature type="transmembrane region" description="Helical" evidence="9">
    <location>
        <begin position="36"/>
        <end position="58"/>
    </location>
</feature>
<feature type="compositionally biased region" description="Polar residues" evidence="8">
    <location>
        <begin position="1"/>
        <end position="12"/>
    </location>
</feature>
<feature type="region of interest" description="Disordered" evidence="8">
    <location>
        <begin position="1"/>
        <end position="26"/>
    </location>
</feature>
<comment type="subcellular location">
    <subcellularLocation>
        <location evidence="1">Endomembrane system</location>
        <topology evidence="1">Multi-pass membrane protein</topology>
    </subcellularLocation>
</comment>
<accession>A0A3P7LVM8</accession>
<dbReference type="InterPro" id="IPR036640">
    <property type="entry name" value="ABC1_TM_sf"/>
</dbReference>
<keyword evidence="11" id="KW-1185">Reference proteome</keyword>
<evidence type="ECO:0000256" key="2">
    <source>
        <dbReference type="ARBA" id="ARBA00022692"/>
    </source>
</evidence>
<evidence type="ECO:0000256" key="6">
    <source>
        <dbReference type="ARBA" id="ARBA00022989"/>
    </source>
</evidence>
<evidence type="ECO:0000256" key="9">
    <source>
        <dbReference type="SAM" id="Phobius"/>
    </source>
</evidence>
<dbReference type="GO" id="GO:0012505">
    <property type="term" value="C:endomembrane system"/>
    <property type="evidence" value="ECO:0007669"/>
    <property type="project" value="UniProtKB-SubCell"/>
</dbReference>
<keyword evidence="4" id="KW-0547">Nucleotide-binding</keyword>
<proteinExistence type="predicted"/>
<sequence length="161" mass="18361">MTTSPKGANLPNNGGKGFSDNASHPAKREKPIKTKLNCGLITALFATFWPPMLVSALFKLCHDIFLFCGPLLLKRLISFLEDETGEPVWHGYLYASSMFLVAMLQSFVLHQYFRRQGIIGMNIRSVLVSAVYRKPGLIEWSGYYMRRFASAYFRESVWLRV</sequence>
<dbReference type="GO" id="GO:0016020">
    <property type="term" value="C:membrane"/>
    <property type="evidence" value="ECO:0007669"/>
    <property type="project" value="InterPro"/>
</dbReference>
<evidence type="ECO:0000256" key="5">
    <source>
        <dbReference type="ARBA" id="ARBA00022840"/>
    </source>
</evidence>
<dbReference type="Proteomes" id="UP000281553">
    <property type="component" value="Unassembled WGS sequence"/>
</dbReference>
<dbReference type="OrthoDB" id="6500128at2759"/>
<name>A0A3P7LVM8_DIBLA</name>
<dbReference type="InterPro" id="IPR050173">
    <property type="entry name" value="ABC_transporter_C-like"/>
</dbReference>
<evidence type="ECO:0008006" key="12">
    <source>
        <dbReference type="Google" id="ProtNLM"/>
    </source>
</evidence>
<evidence type="ECO:0000256" key="7">
    <source>
        <dbReference type="ARBA" id="ARBA00023136"/>
    </source>
</evidence>
<dbReference type="SUPFAM" id="SSF90123">
    <property type="entry name" value="ABC transporter transmembrane region"/>
    <property type="match status" value="1"/>
</dbReference>
<evidence type="ECO:0000313" key="11">
    <source>
        <dbReference type="Proteomes" id="UP000281553"/>
    </source>
</evidence>
<evidence type="ECO:0000256" key="4">
    <source>
        <dbReference type="ARBA" id="ARBA00022741"/>
    </source>
</evidence>
<feature type="transmembrane region" description="Helical" evidence="9">
    <location>
        <begin position="92"/>
        <end position="113"/>
    </location>
</feature>
<protein>
    <recommendedName>
        <fullName evidence="12">ABC transmembrane type-1 domain-containing protein</fullName>
    </recommendedName>
</protein>
<keyword evidence="3" id="KW-0677">Repeat</keyword>
<evidence type="ECO:0000256" key="1">
    <source>
        <dbReference type="ARBA" id="ARBA00004127"/>
    </source>
</evidence>
<evidence type="ECO:0000256" key="8">
    <source>
        <dbReference type="SAM" id="MobiDB-lite"/>
    </source>
</evidence>
<dbReference type="GO" id="GO:0005524">
    <property type="term" value="F:ATP binding"/>
    <property type="evidence" value="ECO:0007669"/>
    <property type="project" value="UniProtKB-KW"/>
</dbReference>
<dbReference type="PANTHER" id="PTHR24223">
    <property type="entry name" value="ATP-BINDING CASSETTE SUB-FAMILY C"/>
    <property type="match status" value="1"/>
</dbReference>
<organism evidence="10 11">
    <name type="scientific">Dibothriocephalus latus</name>
    <name type="common">Fish tapeworm</name>
    <name type="synonym">Diphyllobothrium latum</name>
    <dbReference type="NCBI Taxonomy" id="60516"/>
    <lineage>
        <taxon>Eukaryota</taxon>
        <taxon>Metazoa</taxon>
        <taxon>Spiralia</taxon>
        <taxon>Lophotrochozoa</taxon>
        <taxon>Platyhelminthes</taxon>
        <taxon>Cestoda</taxon>
        <taxon>Eucestoda</taxon>
        <taxon>Diphyllobothriidea</taxon>
        <taxon>Diphyllobothriidae</taxon>
        <taxon>Dibothriocephalus</taxon>
    </lineage>
</organism>
<keyword evidence="6 9" id="KW-1133">Transmembrane helix</keyword>
<dbReference type="Gene3D" id="1.20.1560.10">
    <property type="entry name" value="ABC transporter type 1, transmembrane domain"/>
    <property type="match status" value="1"/>
</dbReference>
<dbReference type="EMBL" id="UYRU01058416">
    <property type="protein sequence ID" value="VDN14158.1"/>
    <property type="molecule type" value="Genomic_DNA"/>
</dbReference>
<dbReference type="AlphaFoldDB" id="A0A3P7LVM8"/>
<gene>
    <name evidence="10" type="ORF">DILT_LOCUS9989</name>
</gene>
<keyword evidence="5" id="KW-0067">ATP-binding</keyword>
<keyword evidence="7 9" id="KW-0472">Membrane</keyword>
<dbReference type="GO" id="GO:0042626">
    <property type="term" value="F:ATPase-coupled transmembrane transporter activity"/>
    <property type="evidence" value="ECO:0007669"/>
    <property type="project" value="TreeGrafter"/>
</dbReference>
<reference evidence="10 11" key="1">
    <citation type="submission" date="2018-11" db="EMBL/GenBank/DDBJ databases">
        <authorList>
            <consortium name="Pathogen Informatics"/>
        </authorList>
    </citation>
    <scope>NUCLEOTIDE SEQUENCE [LARGE SCALE GENOMIC DNA]</scope>
</reference>
<evidence type="ECO:0000313" key="10">
    <source>
        <dbReference type="EMBL" id="VDN14158.1"/>
    </source>
</evidence>
<keyword evidence="2 9" id="KW-0812">Transmembrane</keyword>
<evidence type="ECO:0000256" key="3">
    <source>
        <dbReference type="ARBA" id="ARBA00022737"/>
    </source>
</evidence>
<dbReference type="PANTHER" id="PTHR24223:SF443">
    <property type="entry name" value="MULTIDRUG-RESISTANCE LIKE PROTEIN 1, ISOFORM I"/>
    <property type="match status" value="1"/>
</dbReference>